<keyword evidence="1" id="KW-1133">Transmembrane helix</keyword>
<keyword evidence="1" id="KW-0472">Membrane</keyword>
<feature type="transmembrane region" description="Helical" evidence="1">
    <location>
        <begin position="128"/>
        <end position="149"/>
    </location>
</feature>
<evidence type="ECO:0000313" key="3">
    <source>
        <dbReference type="EMBL" id="KAA5614392.1"/>
    </source>
</evidence>
<gene>
    <name evidence="3" type="ORF">F1189_02060</name>
</gene>
<keyword evidence="1" id="KW-0812">Transmembrane</keyword>
<dbReference type="Pfam" id="PF05425">
    <property type="entry name" value="CopD"/>
    <property type="match status" value="1"/>
</dbReference>
<accession>A0A5M6J1B1</accession>
<proteinExistence type="predicted"/>
<comment type="caution">
    <text evidence="3">The sequence shown here is derived from an EMBL/GenBank/DDBJ whole genome shotgun (WGS) entry which is preliminary data.</text>
</comment>
<dbReference type="Proteomes" id="UP000325255">
    <property type="component" value="Unassembled WGS sequence"/>
</dbReference>
<sequence>MTLGGVLLAVHLLAAIVWVGGMFFALVVLRPGMAFLEGALRLELHEQVFRRFFRIVWYAMPILGATGLSMIHLLHGGPTPLPWHVRLMTGTGLAMSLIFLGIVAGPWARMRAAMAGRDLRRAGGAVQWIRRLVTINLVLGLLTAMVAALGG</sequence>
<evidence type="ECO:0000256" key="1">
    <source>
        <dbReference type="SAM" id="Phobius"/>
    </source>
</evidence>
<dbReference type="AlphaFoldDB" id="A0A5M6J1B1"/>
<dbReference type="RefSeq" id="WP_150038888.1">
    <property type="nucleotide sequence ID" value="NZ_OW485601.1"/>
</dbReference>
<dbReference type="EMBL" id="VWPK01000002">
    <property type="protein sequence ID" value="KAA5614392.1"/>
    <property type="molecule type" value="Genomic_DNA"/>
</dbReference>
<feature type="transmembrane region" description="Helical" evidence="1">
    <location>
        <begin position="55"/>
        <end position="75"/>
    </location>
</feature>
<protein>
    <recommendedName>
        <fullName evidence="2">Copper resistance protein D domain-containing protein</fullName>
    </recommendedName>
</protein>
<reference evidence="3 4" key="1">
    <citation type="submission" date="2019-09" db="EMBL/GenBank/DDBJ databases">
        <title>Genome sequence of Rhodovastum atsumiense, a diverse member of the Acetobacteraceae family of non-sulfur purple photosynthetic bacteria.</title>
        <authorList>
            <person name="Meyer T."/>
            <person name="Kyndt J."/>
        </authorList>
    </citation>
    <scope>NUCLEOTIDE SEQUENCE [LARGE SCALE GENOMIC DNA]</scope>
    <source>
        <strain evidence="3 4">DSM 21279</strain>
    </source>
</reference>
<dbReference type="GO" id="GO:0016020">
    <property type="term" value="C:membrane"/>
    <property type="evidence" value="ECO:0007669"/>
    <property type="project" value="InterPro"/>
</dbReference>
<feature type="domain" description="Copper resistance protein D" evidence="2">
    <location>
        <begin position="47"/>
        <end position="148"/>
    </location>
</feature>
<dbReference type="OrthoDB" id="8419862at2"/>
<feature type="transmembrane region" description="Helical" evidence="1">
    <location>
        <begin position="87"/>
        <end position="108"/>
    </location>
</feature>
<dbReference type="InterPro" id="IPR008457">
    <property type="entry name" value="Cu-R_CopD_dom"/>
</dbReference>
<keyword evidence="4" id="KW-1185">Reference proteome</keyword>
<evidence type="ECO:0000259" key="2">
    <source>
        <dbReference type="Pfam" id="PF05425"/>
    </source>
</evidence>
<organism evidence="3 4">
    <name type="scientific">Rhodovastum atsumiense</name>
    <dbReference type="NCBI Taxonomy" id="504468"/>
    <lineage>
        <taxon>Bacteria</taxon>
        <taxon>Pseudomonadati</taxon>
        <taxon>Pseudomonadota</taxon>
        <taxon>Alphaproteobacteria</taxon>
        <taxon>Acetobacterales</taxon>
        <taxon>Acetobacteraceae</taxon>
        <taxon>Rhodovastum</taxon>
    </lineage>
</organism>
<evidence type="ECO:0000313" key="4">
    <source>
        <dbReference type="Proteomes" id="UP000325255"/>
    </source>
</evidence>
<feature type="transmembrane region" description="Helical" evidence="1">
    <location>
        <begin position="6"/>
        <end position="29"/>
    </location>
</feature>
<name>A0A5M6J1B1_9PROT</name>